<organism evidence="2 3">
    <name type="scientific">Kipferlia bialata</name>
    <dbReference type="NCBI Taxonomy" id="797122"/>
    <lineage>
        <taxon>Eukaryota</taxon>
        <taxon>Metamonada</taxon>
        <taxon>Carpediemonas-like organisms</taxon>
        <taxon>Kipferlia</taxon>
    </lineage>
</organism>
<dbReference type="Gene3D" id="3.40.220.10">
    <property type="entry name" value="Leucine Aminopeptidase, subunit E, domain 1"/>
    <property type="match status" value="1"/>
</dbReference>
<dbReference type="InterPro" id="IPR043472">
    <property type="entry name" value="Macro_dom-like"/>
</dbReference>
<dbReference type="PANTHER" id="PTHR11106">
    <property type="entry name" value="GANGLIOSIDE INDUCED DIFFERENTIATION ASSOCIATED PROTEIN 2-RELATED"/>
    <property type="match status" value="1"/>
</dbReference>
<name>A0A391P483_9EUKA</name>
<dbReference type="PROSITE" id="PS51154">
    <property type="entry name" value="MACRO"/>
    <property type="match status" value="1"/>
</dbReference>
<keyword evidence="3" id="KW-1185">Reference proteome</keyword>
<dbReference type="Proteomes" id="UP000265618">
    <property type="component" value="Unassembled WGS sequence"/>
</dbReference>
<dbReference type="EMBL" id="BDIP01008748">
    <property type="protein sequence ID" value="GCA64833.1"/>
    <property type="molecule type" value="Genomic_DNA"/>
</dbReference>
<proteinExistence type="predicted"/>
<evidence type="ECO:0000313" key="2">
    <source>
        <dbReference type="EMBL" id="GCA64833.1"/>
    </source>
</evidence>
<dbReference type="SUPFAM" id="SSF52949">
    <property type="entry name" value="Macro domain-like"/>
    <property type="match status" value="1"/>
</dbReference>
<dbReference type="InterPro" id="IPR002589">
    <property type="entry name" value="Macro_dom"/>
</dbReference>
<comment type="caution">
    <text evidence="2">The sequence shown here is derived from an EMBL/GenBank/DDBJ whole genome shotgun (WGS) entry which is preliminary data.</text>
</comment>
<evidence type="ECO:0000259" key="1">
    <source>
        <dbReference type="PROSITE" id="PS51154"/>
    </source>
</evidence>
<dbReference type="AlphaFoldDB" id="A0A391P483"/>
<dbReference type="Pfam" id="PF01661">
    <property type="entry name" value="Macro"/>
    <property type="match status" value="1"/>
</dbReference>
<protein>
    <recommendedName>
        <fullName evidence="1">Macro domain-containing protein</fullName>
    </recommendedName>
</protein>
<gene>
    <name evidence="2" type="ORF">KIPB_015515</name>
</gene>
<reference evidence="2 3" key="1">
    <citation type="journal article" date="2018" name="PLoS ONE">
        <title>The draft genome of Kipferlia bialata reveals reductive genome evolution in fornicate parasites.</title>
        <authorList>
            <person name="Tanifuji G."/>
            <person name="Takabayashi S."/>
            <person name="Kume K."/>
            <person name="Takagi M."/>
            <person name="Nakayama T."/>
            <person name="Kamikawa R."/>
            <person name="Inagaki Y."/>
            <person name="Hashimoto T."/>
        </authorList>
    </citation>
    <scope>NUCLEOTIDE SEQUENCE [LARGE SCALE GENOMIC DNA]</scope>
    <source>
        <strain evidence="2">NY0173</strain>
    </source>
</reference>
<accession>A0A391P483</accession>
<feature type="domain" description="Macro" evidence="1">
    <location>
        <begin position="1"/>
        <end position="126"/>
    </location>
</feature>
<sequence>MASHPALKTGQCVVMDGHNLSAKHVIHTVGPRVRGGRVTSQDESDLAAAVSAVLSAAAGAGAVSIAIPCISTGIFGFPVQSACDIIVRVCREYCACSQDTSLRSILLIDIDQSKVDALRQEEGSLRVNWQP</sequence>
<evidence type="ECO:0000313" key="3">
    <source>
        <dbReference type="Proteomes" id="UP000265618"/>
    </source>
</evidence>
<dbReference type="OrthoDB" id="6133115at2759"/>